<feature type="domain" description="GGDEF" evidence="3">
    <location>
        <begin position="97"/>
        <end position="229"/>
    </location>
</feature>
<dbReference type="Proteomes" id="UP001139353">
    <property type="component" value="Unassembled WGS sequence"/>
</dbReference>
<dbReference type="PROSITE" id="PS50887">
    <property type="entry name" value="GGDEF"/>
    <property type="match status" value="1"/>
</dbReference>
<evidence type="ECO:0000313" key="4">
    <source>
        <dbReference type="EMBL" id="MCK9685519.1"/>
    </source>
</evidence>
<dbReference type="GO" id="GO:1902201">
    <property type="term" value="P:negative regulation of bacterial-type flagellum-dependent cell motility"/>
    <property type="evidence" value="ECO:0007669"/>
    <property type="project" value="TreeGrafter"/>
</dbReference>
<protein>
    <recommendedName>
        <fullName evidence="1">diguanylate cyclase</fullName>
        <ecNumber evidence="1">2.7.7.65</ecNumber>
    </recommendedName>
</protein>
<dbReference type="RefSeq" id="WP_275681518.1">
    <property type="nucleotide sequence ID" value="NZ_JAJLJH010000001.1"/>
</dbReference>
<evidence type="ECO:0000259" key="3">
    <source>
        <dbReference type="PROSITE" id="PS50887"/>
    </source>
</evidence>
<dbReference type="GO" id="GO:0052621">
    <property type="term" value="F:diguanylate cyclase activity"/>
    <property type="evidence" value="ECO:0007669"/>
    <property type="project" value="UniProtKB-EC"/>
</dbReference>
<comment type="catalytic activity">
    <reaction evidence="2">
        <text>2 GTP = 3',3'-c-di-GMP + 2 diphosphate</text>
        <dbReference type="Rhea" id="RHEA:24898"/>
        <dbReference type="ChEBI" id="CHEBI:33019"/>
        <dbReference type="ChEBI" id="CHEBI:37565"/>
        <dbReference type="ChEBI" id="CHEBI:58805"/>
        <dbReference type="EC" id="2.7.7.65"/>
    </reaction>
</comment>
<accession>A0A9X2C180</accession>
<dbReference type="PANTHER" id="PTHR45138:SF9">
    <property type="entry name" value="DIGUANYLATE CYCLASE DGCM-RELATED"/>
    <property type="match status" value="1"/>
</dbReference>
<dbReference type="GO" id="GO:0043709">
    <property type="term" value="P:cell adhesion involved in single-species biofilm formation"/>
    <property type="evidence" value="ECO:0007669"/>
    <property type="project" value="TreeGrafter"/>
</dbReference>
<gene>
    <name evidence="4" type="ORF">LPC04_07335</name>
</gene>
<dbReference type="PANTHER" id="PTHR45138">
    <property type="entry name" value="REGULATORY COMPONENTS OF SENSORY TRANSDUCTION SYSTEM"/>
    <property type="match status" value="1"/>
</dbReference>
<comment type="caution">
    <text evidence="4">The sequence shown here is derived from an EMBL/GenBank/DDBJ whole genome shotgun (WGS) entry which is preliminary data.</text>
</comment>
<dbReference type="EMBL" id="JAJLJH010000001">
    <property type="protein sequence ID" value="MCK9685519.1"/>
    <property type="molecule type" value="Genomic_DNA"/>
</dbReference>
<dbReference type="SMART" id="SM00267">
    <property type="entry name" value="GGDEF"/>
    <property type="match status" value="1"/>
</dbReference>
<dbReference type="InterPro" id="IPR029787">
    <property type="entry name" value="Nucleotide_cyclase"/>
</dbReference>
<evidence type="ECO:0000313" key="5">
    <source>
        <dbReference type="Proteomes" id="UP001139353"/>
    </source>
</evidence>
<dbReference type="CDD" id="cd01949">
    <property type="entry name" value="GGDEF"/>
    <property type="match status" value="1"/>
</dbReference>
<dbReference type="InterPro" id="IPR043128">
    <property type="entry name" value="Rev_trsase/Diguanyl_cyclase"/>
</dbReference>
<dbReference type="Gene3D" id="3.30.70.270">
    <property type="match status" value="1"/>
</dbReference>
<dbReference type="AlphaFoldDB" id="A0A9X2C180"/>
<reference evidence="4" key="1">
    <citation type="submission" date="2021-11" db="EMBL/GenBank/DDBJ databases">
        <title>BS-T2-15 a new species belonging to the Comamonadaceae family isolated from the soil of a French oak forest.</title>
        <authorList>
            <person name="Mieszkin S."/>
            <person name="Alain K."/>
        </authorList>
    </citation>
    <scope>NUCLEOTIDE SEQUENCE</scope>
    <source>
        <strain evidence="4">BS-T2-15</strain>
    </source>
</reference>
<proteinExistence type="predicted"/>
<name>A0A9X2C180_9BURK</name>
<dbReference type="GO" id="GO:0005886">
    <property type="term" value="C:plasma membrane"/>
    <property type="evidence" value="ECO:0007669"/>
    <property type="project" value="TreeGrafter"/>
</dbReference>
<evidence type="ECO:0000256" key="2">
    <source>
        <dbReference type="ARBA" id="ARBA00034247"/>
    </source>
</evidence>
<evidence type="ECO:0000256" key="1">
    <source>
        <dbReference type="ARBA" id="ARBA00012528"/>
    </source>
</evidence>
<dbReference type="SUPFAM" id="SSF55073">
    <property type="entry name" value="Nucleotide cyclase"/>
    <property type="match status" value="1"/>
</dbReference>
<sequence length="229" mass="23446">MPTPSDDEADALDKALAAGAALSARLAALPSLPDRAAQRQALLQLPAELRAIDLALARLEAAGAEASTSDGDALTGLADRARLDAASTALALQFPDSPLMVIAVDVDHLHHVNDTWSRATGDAVLRAVAGVLRAQSRPQDVLARAGGDLFVVALGGPVSTTRALLVAERLRAAIEAHAWAGLGDALRVTASIGVAARAPGESLDDALARAGAALQECKRGGRNQVRSRA</sequence>
<organism evidence="4 5">
    <name type="scientific">Scleromatobacter humisilvae</name>
    <dbReference type="NCBI Taxonomy" id="2897159"/>
    <lineage>
        <taxon>Bacteria</taxon>
        <taxon>Pseudomonadati</taxon>
        <taxon>Pseudomonadota</taxon>
        <taxon>Betaproteobacteria</taxon>
        <taxon>Burkholderiales</taxon>
        <taxon>Sphaerotilaceae</taxon>
        <taxon>Scleromatobacter</taxon>
    </lineage>
</organism>
<dbReference type="Pfam" id="PF00990">
    <property type="entry name" value="GGDEF"/>
    <property type="match status" value="1"/>
</dbReference>
<dbReference type="NCBIfam" id="TIGR00254">
    <property type="entry name" value="GGDEF"/>
    <property type="match status" value="1"/>
</dbReference>
<dbReference type="InterPro" id="IPR050469">
    <property type="entry name" value="Diguanylate_Cyclase"/>
</dbReference>
<dbReference type="EC" id="2.7.7.65" evidence="1"/>
<keyword evidence="5" id="KW-1185">Reference proteome</keyword>
<dbReference type="InterPro" id="IPR000160">
    <property type="entry name" value="GGDEF_dom"/>
</dbReference>